<dbReference type="Proteomes" id="UP000254701">
    <property type="component" value="Unassembled WGS sequence"/>
</dbReference>
<keyword evidence="4 5" id="KW-0472">Membrane</keyword>
<dbReference type="GO" id="GO:0016740">
    <property type="term" value="F:transferase activity"/>
    <property type="evidence" value="ECO:0007669"/>
    <property type="project" value="UniProtKB-ARBA"/>
</dbReference>
<protein>
    <recommendedName>
        <fullName evidence="8">Isoprenylcysteine carboxylmethyltransferase family protein</fullName>
    </recommendedName>
</protein>
<feature type="transmembrane region" description="Helical" evidence="5">
    <location>
        <begin position="161"/>
        <end position="182"/>
    </location>
</feature>
<dbReference type="AlphaFoldDB" id="A0A380WI20"/>
<dbReference type="Pfam" id="PF04191">
    <property type="entry name" value="PEMT"/>
    <property type="match status" value="1"/>
</dbReference>
<keyword evidence="2 5" id="KW-0812">Transmembrane</keyword>
<dbReference type="GO" id="GO:0012505">
    <property type="term" value="C:endomembrane system"/>
    <property type="evidence" value="ECO:0007669"/>
    <property type="project" value="UniProtKB-SubCell"/>
</dbReference>
<dbReference type="OrthoDB" id="9816156at2"/>
<evidence type="ECO:0000256" key="2">
    <source>
        <dbReference type="ARBA" id="ARBA00022692"/>
    </source>
</evidence>
<dbReference type="InterPro" id="IPR007318">
    <property type="entry name" value="Phopholipid_MeTrfase"/>
</dbReference>
<comment type="subcellular location">
    <subcellularLocation>
        <location evidence="1">Endomembrane system</location>
        <topology evidence="1">Multi-pass membrane protein</topology>
    </subcellularLocation>
</comment>
<dbReference type="PANTHER" id="PTHR12714:SF9">
    <property type="entry name" value="PROTEIN-S-ISOPRENYLCYSTEINE O-METHYLTRANSFERASE"/>
    <property type="match status" value="1"/>
</dbReference>
<feature type="transmembrane region" description="Helical" evidence="5">
    <location>
        <begin position="12"/>
        <end position="35"/>
    </location>
</feature>
<name>A0A380WI20_AMIAI</name>
<dbReference type="RefSeq" id="WP_115730932.1">
    <property type="nucleotide sequence ID" value="NZ_BAAAVY010000008.1"/>
</dbReference>
<organism evidence="6 7">
    <name type="scientific">Aminobacter aminovorans</name>
    <name type="common">Chelatobacter heintzii</name>
    <dbReference type="NCBI Taxonomy" id="83263"/>
    <lineage>
        <taxon>Bacteria</taxon>
        <taxon>Pseudomonadati</taxon>
        <taxon>Pseudomonadota</taxon>
        <taxon>Alphaproteobacteria</taxon>
        <taxon>Hyphomicrobiales</taxon>
        <taxon>Phyllobacteriaceae</taxon>
        <taxon>Aminobacter</taxon>
    </lineage>
</organism>
<reference evidence="6 7" key="1">
    <citation type="submission" date="2018-06" db="EMBL/GenBank/DDBJ databases">
        <authorList>
            <consortium name="Pathogen Informatics"/>
            <person name="Doyle S."/>
        </authorList>
    </citation>
    <scope>NUCLEOTIDE SEQUENCE [LARGE SCALE GENOMIC DNA]</scope>
    <source>
        <strain evidence="6 7">NCTC10684</strain>
    </source>
</reference>
<gene>
    <name evidence="6" type="ORF">NCTC10684_01856</name>
</gene>
<feature type="transmembrane region" description="Helical" evidence="5">
    <location>
        <begin position="41"/>
        <end position="64"/>
    </location>
</feature>
<feature type="transmembrane region" description="Helical" evidence="5">
    <location>
        <begin position="102"/>
        <end position="127"/>
    </location>
</feature>
<evidence type="ECO:0000256" key="3">
    <source>
        <dbReference type="ARBA" id="ARBA00022989"/>
    </source>
</evidence>
<keyword evidence="3 5" id="KW-1133">Transmembrane helix</keyword>
<sequence length="232" mass="25392">MNSRLEDVVGKGLMISIFLYLAIMQAASIIATVQMREQIDLWGFVLASRVAGLVFLALIVFLTVIRHAPKNVSSGIEPRLTAIAGTFCLMFLVVLPTGSPGIGLRIFASCLMVVGTVLSIWCVIYLGRSFSIMAAARQLVVQGPYAIVRHPLYAAEAVTTLGAVIAGWSIWSALFFVLWWALQYRRMLNEEQILRATFPEYEDYARHVPMVVPTLTPYQPGGAAATGTLPAE</sequence>
<evidence type="ECO:0000313" key="6">
    <source>
        <dbReference type="EMBL" id="SUU88629.1"/>
    </source>
</evidence>
<dbReference type="EMBL" id="UFSM01000001">
    <property type="protein sequence ID" value="SUU88629.1"/>
    <property type="molecule type" value="Genomic_DNA"/>
</dbReference>
<feature type="transmembrane region" description="Helical" evidence="5">
    <location>
        <begin position="76"/>
        <end position="96"/>
    </location>
</feature>
<proteinExistence type="predicted"/>
<evidence type="ECO:0000256" key="1">
    <source>
        <dbReference type="ARBA" id="ARBA00004127"/>
    </source>
</evidence>
<evidence type="ECO:0000313" key="7">
    <source>
        <dbReference type="Proteomes" id="UP000254701"/>
    </source>
</evidence>
<dbReference type="Gene3D" id="1.20.120.1630">
    <property type="match status" value="1"/>
</dbReference>
<evidence type="ECO:0000256" key="5">
    <source>
        <dbReference type="SAM" id="Phobius"/>
    </source>
</evidence>
<evidence type="ECO:0008006" key="8">
    <source>
        <dbReference type="Google" id="ProtNLM"/>
    </source>
</evidence>
<dbReference type="PANTHER" id="PTHR12714">
    <property type="entry name" value="PROTEIN-S ISOPRENYLCYSTEINE O-METHYLTRANSFERASE"/>
    <property type="match status" value="1"/>
</dbReference>
<accession>A0A380WI20</accession>
<evidence type="ECO:0000256" key="4">
    <source>
        <dbReference type="ARBA" id="ARBA00023136"/>
    </source>
</evidence>